<feature type="binding site" evidence="5">
    <location>
        <position position="52"/>
    </location>
    <ligand>
        <name>FAD</name>
        <dbReference type="ChEBI" id="CHEBI:57692"/>
    </ligand>
</feature>
<keyword evidence="1 5" id="KW-0285">Flavoprotein</keyword>
<comment type="similarity">
    <text evidence="5">Belongs to the ferredoxin--NADP reductase type 2 family.</text>
</comment>
<name>A0A9X8D8D6_9BURK</name>
<feature type="binding site" evidence="5">
    <location>
        <position position="60"/>
    </location>
    <ligand>
        <name>FAD</name>
        <dbReference type="ChEBI" id="CHEBI:57692"/>
    </ligand>
</feature>
<dbReference type="PRINTS" id="PR00368">
    <property type="entry name" value="FADPNR"/>
</dbReference>
<dbReference type="SUPFAM" id="SSF51905">
    <property type="entry name" value="FAD/NAD(P)-binding domain"/>
    <property type="match status" value="1"/>
</dbReference>
<dbReference type="PANTHER" id="PTHR48105">
    <property type="entry name" value="THIOREDOXIN REDUCTASE 1-RELATED-RELATED"/>
    <property type="match status" value="1"/>
</dbReference>
<dbReference type="EMBL" id="QXMN01000002">
    <property type="protein sequence ID" value="RIX84586.1"/>
    <property type="molecule type" value="Genomic_DNA"/>
</dbReference>
<dbReference type="InterPro" id="IPR050097">
    <property type="entry name" value="Ferredoxin-NADP_redctase_2"/>
</dbReference>
<keyword evidence="2 5" id="KW-0274">FAD</keyword>
<evidence type="ECO:0000313" key="8">
    <source>
        <dbReference type="Proteomes" id="UP000265619"/>
    </source>
</evidence>
<dbReference type="GO" id="GO:0004324">
    <property type="term" value="F:ferredoxin-NADP+ reductase activity"/>
    <property type="evidence" value="ECO:0007669"/>
    <property type="project" value="UniProtKB-UniRule"/>
</dbReference>
<evidence type="ECO:0000259" key="6">
    <source>
        <dbReference type="Pfam" id="PF07992"/>
    </source>
</evidence>
<comment type="caution">
    <text evidence="7">The sequence shown here is derived from an EMBL/GenBank/DDBJ whole genome shotgun (WGS) entry which is preliminary data.</text>
</comment>
<protein>
    <recommendedName>
        <fullName evidence="5">Ferredoxin--NADP reductase</fullName>
        <shortName evidence="5">FNR</shortName>
        <shortName evidence="5">Fd-NADP(+) reductase</shortName>
        <ecNumber evidence="5">1.18.1.2</ecNumber>
    </recommendedName>
</protein>
<feature type="binding site" evidence="5">
    <location>
        <position position="65"/>
    </location>
    <ligand>
        <name>FAD</name>
        <dbReference type="ChEBI" id="CHEBI:57692"/>
    </ligand>
</feature>
<proteinExistence type="inferred from homology"/>
<dbReference type="InterPro" id="IPR022890">
    <property type="entry name" value="Fd--NADP_Rdtase_type_2"/>
</dbReference>
<dbReference type="GO" id="GO:0050660">
    <property type="term" value="F:flavin adenine dinucleotide binding"/>
    <property type="evidence" value="ECO:0007669"/>
    <property type="project" value="UniProtKB-UniRule"/>
</dbReference>
<feature type="domain" description="FAD/NAD(P)-binding" evidence="6">
    <location>
        <begin position="24"/>
        <end position="305"/>
    </location>
</feature>
<dbReference type="InterPro" id="IPR023753">
    <property type="entry name" value="FAD/NAD-binding_dom"/>
</dbReference>
<dbReference type="GO" id="GO:0050661">
    <property type="term" value="F:NADP binding"/>
    <property type="evidence" value="ECO:0007669"/>
    <property type="project" value="UniProtKB-UniRule"/>
</dbReference>
<keyword evidence="4 5" id="KW-0560">Oxidoreductase</keyword>
<comment type="cofactor">
    <cofactor evidence="5">
        <name>FAD</name>
        <dbReference type="ChEBI" id="CHEBI:57692"/>
    </cofactor>
    <text evidence="5">Binds 1 FAD per subunit.</text>
</comment>
<dbReference type="HAMAP" id="MF_01685">
    <property type="entry name" value="FENR2"/>
    <property type="match status" value="1"/>
</dbReference>
<keyword evidence="3 5" id="KW-0521">NADP</keyword>
<comment type="subunit">
    <text evidence="5">Homodimer.</text>
</comment>
<accession>A0A9X8D8D6</accession>
<feature type="binding site" evidence="5">
    <location>
        <position position="140"/>
    </location>
    <ligand>
        <name>FAD</name>
        <dbReference type="ChEBI" id="CHEBI:57692"/>
    </ligand>
</feature>
<feature type="binding site" evidence="5">
    <location>
        <position position="341"/>
    </location>
    <ligand>
        <name>FAD</name>
        <dbReference type="ChEBI" id="CHEBI:57692"/>
    </ligand>
</feature>
<dbReference type="OrthoDB" id="9806179at2"/>
<reference evidence="7 8" key="1">
    <citation type="submission" date="2018-09" db="EMBL/GenBank/DDBJ databases">
        <title>Acidovorax cavernicola nov. sp. isolated from Gruta de las Maravillas (Aracena, Spain).</title>
        <authorList>
            <person name="Jurado V."/>
            <person name="Gutierrez-Patricio S."/>
            <person name="Gonzalez-Pimentel J.L."/>
            <person name="Miller A.Z."/>
            <person name="Laiz L."/>
            <person name="Saiz-Jimenez C."/>
        </authorList>
    </citation>
    <scope>NUCLEOTIDE SEQUENCE [LARGE SCALE GENOMIC DNA]</scope>
    <source>
        <strain evidence="7 8">1011MAR4D40.2</strain>
    </source>
</reference>
<evidence type="ECO:0000256" key="2">
    <source>
        <dbReference type="ARBA" id="ARBA00022827"/>
    </source>
</evidence>
<evidence type="ECO:0000256" key="3">
    <source>
        <dbReference type="ARBA" id="ARBA00022857"/>
    </source>
</evidence>
<dbReference type="Proteomes" id="UP000265619">
    <property type="component" value="Unassembled WGS sequence"/>
</dbReference>
<gene>
    <name evidence="7" type="ORF">D3H34_02890</name>
</gene>
<organism evidence="7 8">
    <name type="scientific">Acidovorax cavernicola</name>
    <dbReference type="NCBI Taxonomy" id="1675792"/>
    <lineage>
        <taxon>Bacteria</taxon>
        <taxon>Pseudomonadati</taxon>
        <taxon>Pseudomonadota</taxon>
        <taxon>Betaproteobacteria</taxon>
        <taxon>Burkholderiales</taxon>
        <taxon>Comamonadaceae</taxon>
        <taxon>Acidovorax</taxon>
    </lineage>
</organism>
<feature type="binding site" evidence="5">
    <location>
        <position position="300"/>
    </location>
    <ligand>
        <name>FAD</name>
        <dbReference type="ChEBI" id="CHEBI:57692"/>
    </ligand>
</feature>
<evidence type="ECO:0000256" key="1">
    <source>
        <dbReference type="ARBA" id="ARBA00022630"/>
    </source>
</evidence>
<evidence type="ECO:0000256" key="5">
    <source>
        <dbReference type="HAMAP-Rule" id="MF_01685"/>
    </source>
</evidence>
<dbReference type="Gene3D" id="3.50.50.60">
    <property type="entry name" value="FAD/NAD(P)-binding domain"/>
    <property type="match status" value="2"/>
</dbReference>
<comment type="caution">
    <text evidence="5">Lacks conserved residue(s) required for the propagation of feature annotation.</text>
</comment>
<keyword evidence="8" id="KW-1185">Reference proteome</keyword>
<sequence>MERQDGQALGARALSHSPAPIETDALIIGAGPVGLFQAFQLGLLEISCHIVDALPAAGGQCVALYGHKPIYDIPGTPVTSGRDLAQSLLQQVAPFKPQFHFGEQVSTLARQPDDRLLLTTSAGTAFLAKTVFIAAGVGAFVPKRIAVEGIAQFEGSTLFYHPDSLDRFAGQTVVVNGGDDVALETAIALTALARQVTLVHRRDGFQADEANVAAMRTLVADGKLAFRVGQPSAFDGRLLQITTPDATTVDLPLDALVACLGISPRLGPIADWGFELERKQVPVDTEKYETREPGVFAVGDINTYPGKKKLIVCGFHEATLASWGAAARVFPGKAIPLQYTTTSTRLHELLGVAGVTGTTPR</sequence>
<comment type="catalytic activity">
    <reaction evidence="5">
        <text>2 reduced [2Fe-2S]-[ferredoxin] + NADP(+) + H(+) = 2 oxidized [2Fe-2S]-[ferredoxin] + NADPH</text>
        <dbReference type="Rhea" id="RHEA:20125"/>
        <dbReference type="Rhea" id="RHEA-COMP:10000"/>
        <dbReference type="Rhea" id="RHEA-COMP:10001"/>
        <dbReference type="ChEBI" id="CHEBI:15378"/>
        <dbReference type="ChEBI" id="CHEBI:33737"/>
        <dbReference type="ChEBI" id="CHEBI:33738"/>
        <dbReference type="ChEBI" id="CHEBI:57783"/>
        <dbReference type="ChEBI" id="CHEBI:58349"/>
        <dbReference type="EC" id="1.18.1.2"/>
    </reaction>
</comment>
<dbReference type="PRINTS" id="PR00469">
    <property type="entry name" value="PNDRDTASEII"/>
</dbReference>
<evidence type="ECO:0000313" key="7">
    <source>
        <dbReference type="EMBL" id="RIX84586.1"/>
    </source>
</evidence>
<feature type="binding site" evidence="5">
    <location>
        <position position="105"/>
    </location>
    <ligand>
        <name>FAD</name>
        <dbReference type="ChEBI" id="CHEBI:57692"/>
    </ligand>
</feature>
<evidence type="ECO:0000256" key="4">
    <source>
        <dbReference type="ARBA" id="ARBA00023002"/>
    </source>
</evidence>
<dbReference type="RefSeq" id="WP_119551960.1">
    <property type="nucleotide sequence ID" value="NZ_QXMN01000002.1"/>
</dbReference>
<dbReference type="InterPro" id="IPR036188">
    <property type="entry name" value="FAD/NAD-bd_sf"/>
</dbReference>
<dbReference type="EC" id="1.18.1.2" evidence="5"/>
<dbReference type="AlphaFoldDB" id="A0A9X8D8D6"/>
<dbReference type="Pfam" id="PF07992">
    <property type="entry name" value="Pyr_redox_2"/>
    <property type="match status" value="1"/>
</dbReference>